<accession>A0ABP0J234</accession>
<sequence length="106" mass="12045">MSGASDTVSKPHGSSFWSTLVKLVARLRYLGLLGYALEWLLEACHASSRLHKMLHSIQTPKVHLLAISMVLAGHVAEHLHQEEENHHQEAHLHELRSELHKLRHSK</sequence>
<comment type="caution">
    <text evidence="2">The sequence shown here is derived from an EMBL/GenBank/DDBJ whole genome shotgun (WGS) entry which is preliminary data.</text>
</comment>
<feature type="region of interest" description="Disordered" evidence="1">
    <location>
        <begin position="82"/>
        <end position="106"/>
    </location>
</feature>
<evidence type="ECO:0000256" key="1">
    <source>
        <dbReference type="SAM" id="MobiDB-lite"/>
    </source>
</evidence>
<organism evidence="2 3">
    <name type="scientific">Durusdinium trenchii</name>
    <dbReference type="NCBI Taxonomy" id="1381693"/>
    <lineage>
        <taxon>Eukaryota</taxon>
        <taxon>Sar</taxon>
        <taxon>Alveolata</taxon>
        <taxon>Dinophyceae</taxon>
        <taxon>Suessiales</taxon>
        <taxon>Symbiodiniaceae</taxon>
        <taxon>Durusdinium</taxon>
    </lineage>
</organism>
<dbReference type="Proteomes" id="UP001642464">
    <property type="component" value="Unassembled WGS sequence"/>
</dbReference>
<keyword evidence="3" id="KW-1185">Reference proteome</keyword>
<feature type="compositionally biased region" description="Basic and acidic residues" evidence="1">
    <location>
        <begin position="82"/>
        <end position="100"/>
    </location>
</feature>
<dbReference type="EMBL" id="CAXAMM010005747">
    <property type="protein sequence ID" value="CAK9008427.1"/>
    <property type="molecule type" value="Genomic_DNA"/>
</dbReference>
<evidence type="ECO:0000313" key="2">
    <source>
        <dbReference type="EMBL" id="CAK9008427.1"/>
    </source>
</evidence>
<gene>
    <name evidence="2" type="ORF">SCF082_LOCUS9857</name>
</gene>
<evidence type="ECO:0000313" key="3">
    <source>
        <dbReference type="Proteomes" id="UP001642464"/>
    </source>
</evidence>
<protein>
    <submittedName>
        <fullName evidence="2">Uncharacterized protein</fullName>
    </submittedName>
</protein>
<proteinExistence type="predicted"/>
<name>A0ABP0J234_9DINO</name>
<reference evidence="2 3" key="1">
    <citation type="submission" date="2024-02" db="EMBL/GenBank/DDBJ databases">
        <authorList>
            <person name="Chen Y."/>
            <person name="Shah S."/>
            <person name="Dougan E. K."/>
            <person name="Thang M."/>
            <person name="Chan C."/>
        </authorList>
    </citation>
    <scope>NUCLEOTIDE SEQUENCE [LARGE SCALE GENOMIC DNA]</scope>
</reference>